<dbReference type="AlphaFoldDB" id="A0AAD6W3P2"/>
<feature type="transmembrane region" description="Helical" evidence="1">
    <location>
        <begin position="47"/>
        <end position="67"/>
    </location>
</feature>
<dbReference type="PANTHER" id="PTHR33384:SF17">
    <property type="entry name" value="VQ DOMAIN-CONTAINING PROTEIN"/>
    <property type="match status" value="1"/>
</dbReference>
<gene>
    <name evidence="2" type="ORF">NC653_013548</name>
</gene>
<evidence type="ECO:0000313" key="3">
    <source>
        <dbReference type="Proteomes" id="UP001164929"/>
    </source>
</evidence>
<name>A0AAD6W3P2_9ROSI</name>
<keyword evidence="1" id="KW-0812">Transmembrane</keyword>
<keyword evidence="1" id="KW-0472">Membrane</keyword>
<keyword evidence="3" id="KW-1185">Reference proteome</keyword>
<evidence type="ECO:0000256" key="1">
    <source>
        <dbReference type="SAM" id="Phobius"/>
    </source>
</evidence>
<evidence type="ECO:0000313" key="2">
    <source>
        <dbReference type="EMBL" id="KAJ6996994.1"/>
    </source>
</evidence>
<proteinExistence type="predicted"/>
<reference evidence="2" key="1">
    <citation type="journal article" date="2023" name="Mol. Ecol. Resour.">
        <title>Chromosome-level genome assembly of a triploid poplar Populus alba 'Berolinensis'.</title>
        <authorList>
            <person name="Chen S."/>
            <person name="Yu Y."/>
            <person name="Wang X."/>
            <person name="Wang S."/>
            <person name="Zhang T."/>
            <person name="Zhou Y."/>
            <person name="He R."/>
            <person name="Meng N."/>
            <person name="Wang Y."/>
            <person name="Liu W."/>
            <person name="Liu Z."/>
            <person name="Liu J."/>
            <person name="Guo Q."/>
            <person name="Huang H."/>
            <person name="Sederoff R.R."/>
            <person name="Wang G."/>
            <person name="Qu G."/>
            <person name="Chen S."/>
        </authorList>
    </citation>
    <scope>NUCLEOTIDE SEQUENCE</scope>
    <source>
        <strain evidence="2">SC-2020</strain>
    </source>
</reference>
<accession>A0AAD6W3P2</accession>
<comment type="caution">
    <text evidence="2">The sequence shown here is derived from an EMBL/GenBank/DDBJ whole genome shotgun (WGS) entry which is preliminary data.</text>
</comment>
<dbReference type="PANTHER" id="PTHR33384">
    <property type="entry name" value="EXPRESSED PROTEIN"/>
    <property type="match status" value="1"/>
</dbReference>
<protein>
    <submittedName>
        <fullName evidence="2">Uncharacterized protein</fullName>
    </submittedName>
</protein>
<keyword evidence="1" id="KW-1133">Transmembrane helix</keyword>
<organism evidence="2 3">
    <name type="scientific">Populus alba x Populus x berolinensis</name>
    <dbReference type="NCBI Taxonomy" id="444605"/>
    <lineage>
        <taxon>Eukaryota</taxon>
        <taxon>Viridiplantae</taxon>
        <taxon>Streptophyta</taxon>
        <taxon>Embryophyta</taxon>
        <taxon>Tracheophyta</taxon>
        <taxon>Spermatophyta</taxon>
        <taxon>Magnoliopsida</taxon>
        <taxon>eudicotyledons</taxon>
        <taxon>Gunneridae</taxon>
        <taxon>Pentapetalae</taxon>
        <taxon>rosids</taxon>
        <taxon>fabids</taxon>
        <taxon>Malpighiales</taxon>
        <taxon>Salicaceae</taxon>
        <taxon>Saliceae</taxon>
        <taxon>Populus</taxon>
    </lineage>
</organism>
<dbReference type="Proteomes" id="UP001164929">
    <property type="component" value="Chromosome 5"/>
</dbReference>
<sequence>MQLINSSLVLFCPYVHLSSLYVLYRKCKCYCLLCTEIYLLVHSAVKFAYPICLEGCVLLLVTLFRFFTSQGKMYRLPVKSNLVDSGSDTTKKGFGDNNQPLCPKPRRLGPASPEFLKPFRCSKHCQPITDERSGILSLVADKAIDGGETICTGCSPFCYSGSPPGRTDNPLVHDVQFIHQMELLSPFTRTKLTDKFGFTSTSPI</sequence>
<dbReference type="EMBL" id="JAQIZT010000005">
    <property type="protein sequence ID" value="KAJ6996994.1"/>
    <property type="molecule type" value="Genomic_DNA"/>
</dbReference>